<accession>A0A075UKI8</accession>
<name>A0A075UKI8_9PSEU</name>
<dbReference type="STRING" id="208439.AJAP_00835"/>
<evidence type="ECO:0000313" key="2">
    <source>
        <dbReference type="EMBL" id="AIG73104.1"/>
    </source>
</evidence>
<dbReference type="Pfam" id="PF03572">
    <property type="entry name" value="Peptidase_S41"/>
    <property type="match status" value="1"/>
</dbReference>
<evidence type="ECO:0000313" key="3">
    <source>
        <dbReference type="Proteomes" id="UP000028492"/>
    </source>
</evidence>
<dbReference type="RefSeq" id="WP_038507348.1">
    <property type="nucleotide sequence ID" value="NZ_CP008953.1"/>
</dbReference>
<evidence type="ECO:0000259" key="1">
    <source>
        <dbReference type="SMART" id="SM00245"/>
    </source>
</evidence>
<gene>
    <name evidence="2" type="ORF">AJAP_00835</name>
</gene>
<feature type="domain" description="Tail specific protease" evidence="1">
    <location>
        <begin position="83"/>
        <end position="277"/>
    </location>
</feature>
<dbReference type="GO" id="GO:0008236">
    <property type="term" value="F:serine-type peptidase activity"/>
    <property type="evidence" value="ECO:0007669"/>
    <property type="project" value="InterPro"/>
</dbReference>
<keyword evidence="2" id="KW-0675">Receptor</keyword>
<sequence length="317" mass="34274">MDERARIDDVCRRLQDHYVFPDVAEKLTVLLRARLSDGAYAGLDDQAFAVAVTGDLQSVNGDKHLRLRHHVDPLPEVEGESYDPEEFRREAELNCHGIASARRLAGNVGYLETKLFYEPDIAGEALAAAMTLLATTDALLIDVRENRGGDPSTVALLISYLVGEPVHFNSIYLRDGDVTNQLWTQPYVPGRKFGPEKPVWVLTGPTTFSGAEDLSYSLQQLGRAKTVGAVTGGGANPRKQFTVDTHLDVTVPGGRAVNPVTGTNWEGVGVQPDIAVDVEAAFDTAYALALAHVLTLGDTGLRRQVADEARLTLASLG</sequence>
<dbReference type="InterPro" id="IPR029045">
    <property type="entry name" value="ClpP/crotonase-like_dom_sf"/>
</dbReference>
<dbReference type="GO" id="GO:0006508">
    <property type="term" value="P:proteolysis"/>
    <property type="evidence" value="ECO:0007669"/>
    <property type="project" value="InterPro"/>
</dbReference>
<dbReference type="PANTHER" id="PTHR11261">
    <property type="entry name" value="INTERPHOTORECEPTOR RETINOID-BINDING PROTEIN"/>
    <property type="match status" value="1"/>
</dbReference>
<dbReference type="CDD" id="cd07563">
    <property type="entry name" value="Peptidase_S41_IRBP"/>
    <property type="match status" value="1"/>
</dbReference>
<dbReference type="KEGG" id="aja:AJAP_00835"/>
<dbReference type="HOGENOM" id="CLU_044498_0_0_11"/>
<dbReference type="PANTHER" id="PTHR11261:SF3">
    <property type="entry name" value="RETINOL-BINDING PROTEIN 3"/>
    <property type="match status" value="1"/>
</dbReference>
<dbReference type="Proteomes" id="UP000028492">
    <property type="component" value="Chromosome"/>
</dbReference>
<proteinExistence type="predicted"/>
<dbReference type="AlphaFoldDB" id="A0A075UKI8"/>
<dbReference type="eggNOG" id="COG0793">
    <property type="taxonomic scope" value="Bacteria"/>
</dbReference>
<dbReference type="SMART" id="SM00245">
    <property type="entry name" value="TSPc"/>
    <property type="match status" value="1"/>
</dbReference>
<reference evidence="2 3" key="1">
    <citation type="journal article" date="2014" name="J. Biotechnol.">
        <title>Complete genome sequence of the actinobacterium Amycolatopsis japonica MG417-CF17(T) (=DSM 44213T) producing (S,S)-N,N'-ethylenediaminedisuccinic acid.</title>
        <authorList>
            <person name="Stegmann E."/>
            <person name="Albersmeier A."/>
            <person name="Spohn M."/>
            <person name="Gert H."/>
            <person name="Weber T."/>
            <person name="Wohlleben W."/>
            <person name="Kalinowski J."/>
            <person name="Ruckert C."/>
        </authorList>
    </citation>
    <scope>NUCLEOTIDE SEQUENCE [LARGE SCALE GENOMIC DNA]</scope>
    <source>
        <strain evidence="3">MG417-CF17 (DSM 44213)</strain>
    </source>
</reference>
<dbReference type="Gene3D" id="3.30.750.44">
    <property type="match status" value="1"/>
</dbReference>
<keyword evidence="3" id="KW-1185">Reference proteome</keyword>
<dbReference type="SUPFAM" id="SSF52096">
    <property type="entry name" value="ClpP/crotonase"/>
    <property type="match status" value="1"/>
</dbReference>
<dbReference type="EMBL" id="CP008953">
    <property type="protein sequence ID" value="AIG73104.1"/>
    <property type="molecule type" value="Genomic_DNA"/>
</dbReference>
<protein>
    <submittedName>
        <fullName evidence="2">Interphotoreceptor retinoid-binding protein</fullName>
    </submittedName>
</protein>
<dbReference type="InterPro" id="IPR005151">
    <property type="entry name" value="Tail-specific_protease"/>
</dbReference>
<organism evidence="2 3">
    <name type="scientific">Amycolatopsis japonica</name>
    <dbReference type="NCBI Taxonomy" id="208439"/>
    <lineage>
        <taxon>Bacteria</taxon>
        <taxon>Bacillati</taxon>
        <taxon>Actinomycetota</taxon>
        <taxon>Actinomycetes</taxon>
        <taxon>Pseudonocardiales</taxon>
        <taxon>Pseudonocardiaceae</taxon>
        <taxon>Amycolatopsis</taxon>
        <taxon>Amycolatopsis japonica group</taxon>
    </lineage>
</organism>
<dbReference type="Pfam" id="PF11918">
    <property type="entry name" value="Peptidase_S41_N"/>
    <property type="match status" value="1"/>
</dbReference>
<dbReference type="Gene3D" id="3.90.226.10">
    <property type="entry name" value="2-enoyl-CoA Hydratase, Chain A, domain 1"/>
    <property type="match status" value="1"/>
</dbReference>